<evidence type="ECO:0000256" key="10">
    <source>
        <dbReference type="ARBA" id="ARBA00023136"/>
    </source>
</evidence>
<keyword evidence="17" id="KW-1185">Reference proteome</keyword>
<feature type="region of interest" description="Disordered" evidence="13">
    <location>
        <begin position="394"/>
        <end position="447"/>
    </location>
</feature>
<accession>A0A2T9YQ25</accession>
<keyword evidence="7" id="KW-0813">Transport</keyword>
<dbReference type="InterPro" id="IPR008942">
    <property type="entry name" value="ENTH_VHS"/>
</dbReference>
<sequence length="493" mass="57070">MFKSGNTFEDIVSRATSEKLTSENWELILEICDRISEDQAGSKDCFAVINKRILHRNPNVVYYTLTLIESLVKNCGKAAQEQVASRVFTTTLIRILADKTVDGKIKQRILGNIQQWAFEFRQDPDLSLMEETFKKLQAQGKRFPAPHKPQKIPKKSEALEKEEEEHLQLALALSLSDIDNKTQTSSQIRNEITRQKSIIKNDTLAIENEQTSTLPTQTSDKNKSQIKVKALFDFKPTESGELGFFKGDVIVVLDQKYQDWWRGELRNKRGIFPANFVQPMKDPKSNINDLEYVENLVLSESHNVEVLLRMLSRMDPEKDNISENTELQTLYSSTLALRPKIVKLIEEFSKKKDEYLSLNEQLDQAINTYQELLEPINQAPNINYQQHKPYISQQYPNSQQHAQIPHSTNGPYYSNPQQGYHPNQDTFYGQYHPENHMYPPQHAQHSMNSNVEQYEGHQQNIRTANSQQQNIQEPIYHQTQGLQHYPNPAQQKQ</sequence>
<evidence type="ECO:0000256" key="3">
    <source>
        <dbReference type="ARBA" id="ARBA00009666"/>
    </source>
</evidence>
<comment type="similarity">
    <text evidence="3">Belongs to the STAM family.</text>
</comment>
<dbReference type="Gene3D" id="2.30.30.40">
    <property type="entry name" value="SH3 Domains"/>
    <property type="match status" value="1"/>
</dbReference>
<dbReference type="GO" id="GO:0043328">
    <property type="term" value="P:protein transport to vacuole involved in ubiquitin-dependent protein catabolic process via the multivesicular body sorting pathway"/>
    <property type="evidence" value="ECO:0007669"/>
    <property type="project" value="TreeGrafter"/>
</dbReference>
<dbReference type="GO" id="GO:0033565">
    <property type="term" value="C:ESCRT-0 complex"/>
    <property type="evidence" value="ECO:0007669"/>
    <property type="project" value="TreeGrafter"/>
</dbReference>
<evidence type="ECO:0000256" key="1">
    <source>
        <dbReference type="ARBA" id="ARBA00002654"/>
    </source>
</evidence>
<dbReference type="SMART" id="SM00288">
    <property type="entry name" value="VHS"/>
    <property type="match status" value="1"/>
</dbReference>
<dbReference type="GO" id="GO:0043130">
    <property type="term" value="F:ubiquitin binding"/>
    <property type="evidence" value="ECO:0007669"/>
    <property type="project" value="InterPro"/>
</dbReference>
<dbReference type="InterPro" id="IPR001452">
    <property type="entry name" value="SH3_domain"/>
</dbReference>
<evidence type="ECO:0000256" key="2">
    <source>
        <dbReference type="ARBA" id="ARBA00004608"/>
    </source>
</evidence>
<feature type="domain" description="SH3" evidence="14">
    <location>
        <begin position="223"/>
        <end position="282"/>
    </location>
</feature>
<dbReference type="PRINTS" id="PR00452">
    <property type="entry name" value="SH3DOMAIN"/>
</dbReference>
<dbReference type="Pfam" id="PF03127">
    <property type="entry name" value="GAT"/>
    <property type="match status" value="1"/>
</dbReference>
<dbReference type="Gene3D" id="1.25.40.90">
    <property type="match status" value="1"/>
</dbReference>
<dbReference type="PROSITE" id="PS50002">
    <property type="entry name" value="SH3"/>
    <property type="match status" value="1"/>
</dbReference>
<keyword evidence="8" id="KW-0967">Endosome</keyword>
<reference evidence="16 17" key="1">
    <citation type="journal article" date="2018" name="MBio">
        <title>Comparative Genomics Reveals the Core Gene Toolbox for the Fungus-Insect Symbiosis.</title>
        <authorList>
            <person name="Wang Y."/>
            <person name="Stata M."/>
            <person name="Wang W."/>
            <person name="Stajich J.E."/>
            <person name="White M.M."/>
            <person name="Moncalvo J.M."/>
        </authorList>
    </citation>
    <scope>NUCLEOTIDE SEQUENCE [LARGE SCALE GENOMIC DNA]</scope>
    <source>
        <strain evidence="16 17">SWE-8-4</strain>
    </source>
</reference>
<dbReference type="PANTHER" id="PTHR45929">
    <property type="entry name" value="JAK PATHWAY SIGNAL TRANSDUCTION ADAPTOR MOLECULE"/>
    <property type="match status" value="1"/>
</dbReference>
<evidence type="ECO:0000256" key="9">
    <source>
        <dbReference type="ARBA" id="ARBA00022927"/>
    </source>
</evidence>
<dbReference type="Gene3D" id="1.20.5.1940">
    <property type="match status" value="1"/>
</dbReference>
<evidence type="ECO:0000256" key="13">
    <source>
        <dbReference type="SAM" id="MobiDB-lite"/>
    </source>
</evidence>
<dbReference type="PANTHER" id="PTHR45929:SF3">
    <property type="entry name" value="JAK PATHWAY SIGNAL TRANSDUCTION ADAPTOR MOLECULE"/>
    <property type="match status" value="1"/>
</dbReference>
<evidence type="ECO:0000256" key="11">
    <source>
        <dbReference type="ARBA" id="ARBA00029433"/>
    </source>
</evidence>
<evidence type="ECO:0000313" key="17">
    <source>
        <dbReference type="Proteomes" id="UP000245383"/>
    </source>
</evidence>
<protein>
    <recommendedName>
        <fullName evidence="4">Class E vacuolar protein-sorting machinery protein HSE1</fullName>
    </recommendedName>
    <alternativeName>
        <fullName evidence="5">Class E vacuolar protein-sorting machinery protein hse1</fullName>
    </alternativeName>
</protein>
<dbReference type="CDD" id="cd11805">
    <property type="entry name" value="SH3_GRB2_like_C"/>
    <property type="match status" value="1"/>
</dbReference>
<gene>
    <name evidence="16" type="ORF">BB561_002548</name>
</gene>
<dbReference type="CDD" id="cd16978">
    <property type="entry name" value="VHS_HSE1"/>
    <property type="match status" value="1"/>
</dbReference>
<comment type="caution">
    <text evidence="16">The sequence shown here is derived from an EMBL/GenBank/DDBJ whole genome shotgun (WGS) entry which is preliminary data.</text>
</comment>
<dbReference type="InterPro" id="IPR004152">
    <property type="entry name" value="GAT_dom"/>
</dbReference>
<evidence type="ECO:0000259" key="14">
    <source>
        <dbReference type="PROSITE" id="PS50002"/>
    </source>
</evidence>
<dbReference type="GO" id="GO:0035091">
    <property type="term" value="F:phosphatidylinositol binding"/>
    <property type="evidence" value="ECO:0007669"/>
    <property type="project" value="InterPro"/>
</dbReference>
<dbReference type="SUPFAM" id="SSF48464">
    <property type="entry name" value="ENTH/VHS domain"/>
    <property type="match status" value="1"/>
</dbReference>
<dbReference type="OrthoDB" id="10255964at2759"/>
<evidence type="ECO:0000313" key="16">
    <source>
        <dbReference type="EMBL" id="PVU94439.1"/>
    </source>
</evidence>
<dbReference type="InterPro" id="IPR036028">
    <property type="entry name" value="SH3-like_dom_sf"/>
</dbReference>
<dbReference type="SUPFAM" id="SSF89009">
    <property type="entry name" value="GAT-like domain"/>
    <property type="match status" value="1"/>
</dbReference>
<evidence type="ECO:0000256" key="12">
    <source>
        <dbReference type="PROSITE-ProRule" id="PRU00192"/>
    </source>
</evidence>
<dbReference type="EMBL" id="MBFR01000090">
    <property type="protein sequence ID" value="PVU94439.1"/>
    <property type="molecule type" value="Genomic_DNA"/>
</dbReference>
<dbReference type="InterPro" id="IPR050670">
    <property type="entry name" value="STAM"/>
</dbReference>
<evidence type="ECO:0000256" key="7">
    <source>
        <dbReference type="ARBA" id="ARBA00022448"/>
    </source>
</evidence>
<keyword evidence="10" id="KW-0472">Membrane</keyword>
<proteinExistence type="inferred from homology"/>
<keyword evidence="6 12" id="KW-0728">SH3 domain</keyword>
<evidence type="ECO:0000256" key="8">
    <source>
        <dbReference type="ARBA" id="ARBA00022753"/>
    </source>
</evidence>
<dbReference type="PROSITE" id="PS50179">
    <property type="entry name" value="VHS"/>
    <property type="match status" value="1"/>
</dbReference>
<dbReference type="PRINTS" id="PR00499">
    <property type="entry name" value="P67PHOX"/>
</dbReference>
<organism evidence="16 17">
    <name type="scientific">Smittium simulii</name>
    <dbReference type="NCBI Taxonomy" id="133385"/>
    <lineage>
        <taxon>Eukaryota</taxon>
        <taxon>Fungi</taxon>
        <taxon>Fungi incertae sedis</taxon>
        <taxon>Zoopagomycota</taxon>
        <taxon>Kickxellomycotina</taxon>
        <taxon>Harpellomycetes</taxon>
        <taxon>Harpellales</taxon>
        <taxon>Legeriomycetaceae</taxon>
        <taxon>Smittium</taxon>
    </lineage>
</organism>
<evidence type="ECO:0000256" key="5">
    <source>
        <dbReference type="ARBA" id="ARBA00018978"/>
    </source>
</evidence>
<dbReference type="SMART" id="SM00326">
    <property type="entry name" value="SH3"/>
    <property type="match status" value="1"/>
</dbReference>
<evidence type="ECO:0000259" key="15">
    <source>
        <dbReference type="PROSITE" id="PS50179"/>
    </source>
</evidence>
<dbReference type="Proteomes" id="UP000245383">
    <property type="component" value="Unassembled WGS sequence"/>
</dbReference>
<feature type="compositionally biased region" description="Polar residues" evidence="13">
    <location>
        <begin position="394"/>
        <end position="427"/>
    </location>
</feature>
<dbReference type="Pfam" id="PF00018">
    <property type="entry name" value="SH3_1"/>
    <property type="match status" value="1"/>
</dbReference>
<dbReference type="STRING" id="133385.A0A2T9YQ25"/>
<comment type="subcellular location">
    <subcellularLocation>
        <location evidence="11">Endomembrane system</location>
        <topology evidence="11">Peripheral membrane protein</topology>
        <orientation evidence="11">Cytoplasmic side</orientation>
    </subcellularLocation>
    <subcellularLocation>
        <location evidence="2">Endosome membrane</location>
    </subcellularLocation>
</comment>
<dbReference type="InterPro" id="IPR002014">
    <property type="entry name" value="VHS_dom"/>
</dbReference>
<evidence type="ECO:0000256" key="4">
    <source>
        <dbReference type="ARBA" id="ARBA00017923"/>
    </source>
</evidence>
<evidence type="ECO:0000256" key="6">
    <source>
        <dbReference type="ARBA" id="ARBA00022443"/>
    </source>
</evidence>
<comment type="function">
    <text evidence="1">Component of the ESCRT-0 complex which is the sorting receptor for ubiquitinated cargo proteins at the multivesicular body (MVB).</text>
</comment>
<dbReference type="AlphaFoldDB" id="A0A2T9YQ25"/>
<keyword evidence="9" id="KW-0653">Protein transport</keyword>
<dbReference type="SUPFAM" id="SSF50044">
    <property type="entry name" value="SH3-domain"/>
    <property type="match status" value="1"/>
</dbReference>
<feature type="domain" description="VHS" evidence="15">
    <location>
        <begin position="15"/>
        <end position="144"/>
    </location>
</feature>
<dbReference type="Pfam" id="PF00790">
    <property type="entry name" value="VHS"/>
    <property type="match status" value="1"/>
</dbReference>
<name>A0A2T9YQ25_9FUNG</name>